<gene>
    <name evidence="1" type="ORF">L1049_023462</name>
</gene>
<evidence type="ECO:0000313" key="1">
    <source>
        <dbReference type="EMBL" id="KAK9284292.1"/>
    </source>
</evidence>
<accession>A0AAP0RTI6</accession>
<protein>
    <recommendedName>
        <fullName evidence="3">Chorein N-terminal domain-containing protein</fullName>
    </recommendedName>
</protein>
<organism evidence="1 2">
    <name type="scientific">Liquidambar formosana</name>
    <name type="common">Formosan gum</name>
    <dbReference type="NCBI Taxonomy" id="63359"/>
    <lineage>
        <taxon>Eukaryota</taxon>
        <taxon>Viridiplantae</taxon>
        <taxon>Streptophyta</taxon>
        <taxon>Embryophyta</taxon>
        <taxon>Tracheophyta</taxon>
        <taxon>Spermatophyta</taxon>
        <taxon>Magnoliopsida</taxon>
        <taxon>eudicotyledons</taxon>
        <taxon>Gunneridae</taxon>
        <taxon>Pentapetalae</taxon>
        <taxon>Saxifragales</taxon>
        <taxon>Altingiaceae</taxon>
        <taxon>Liquidambar</taxon>
    </lineage>
</organism>
<reference evidence="1 2" key="1">
    <citation type="journal article" date="2024" name="Plant J.">
        <title>Genome sequences and population genomics reveal climatic adaptation and genomic divergence between two closely related sweetgum species.</title>
        <authorList>
            <person name="Xu W.Q."/>
            <person name="Ren C.Q."/>
            <person name="Zhang X.Y."/>
            <person name="Comes H.P."/>
            <person name="Liu X.H."/>
            <person name="Li Y.G."/>
            <person name="Kettle C.J."/>
            <person name="Jalonen R."/>
            <person name="Gaisberger H."/>
            <person name="Ma Y.Z."/>
            <person name="Qiu Y.X."/>
        </authorList>
    </citation>
    <scope>NUCLEOTIDE SEQUENCE [LARGE SCALE GENOMIC DNA]</scope>
    <source>
        <strain evidence="1">Hangzhou</strain>
    </source>
</reference>
<sequence>MFEGLVRHLLLGYLGRYVKDIPKEQLKITLWNENIIAKDYTGIFVGNSLLEVNESKLGNMNSSNLGSVYLRCCKLAIFMSTGEN</sequence>
<dbReference type="AlphaFoldDB" id="A0AAP0RTI6"/>
<proteinExistence type="predicted"/>
<evidence type="ECO:0000313" key="2">
    <source>
        <dbReference type="Proteomes" id="UP001415857"/>
    </source>
</evidence>
<evidence type="ECO:0008006" key="3">
    <source>
        <dbReference type="Google" id="ProtNLM"/>
    </source>
</evidence>
<dbReference type="Proteomes" id="UP001415857">
    <property type="component" value="Unassembled WGS sequence"/>
</dbReference>
<keyword evidence="2" id="KW-1185">Reference proteome</keyword>
<comment type="caution">
    <text evidence="1">The sequence shown here is derived from an EMBL/GenBank/DDBJ whole genome shotgun (WGS) entry which is preliminary data.</text>
</comment>
<name>A0AAP0RTI6_LIQFO</name>
<dbReference type="EMBL" id="JBBPBK010000005">
    <property type="protein sequence ID" value="KAK9284292.1"/>
    <property type="molecule type" value="Genomic_DNA"/>
</dbReference>